<reference evidence="1" key="1">
    <citation type="submission" date="2014-11" db="EMBL/GenBank/DDBJ databases">
        <authorList>
            <person name="Amaro Gonzalez C."/>
        </authorList>
    </citation>
    <scope>NUCLEOTIDE SEQUENCE</scope>
</reference>
<evidence type="ECO:0000313" key="1">
    <source>
        <dbReference type="EMBL" id="JAH50951.1"/>
    </source>
</evidence>
<name>A0A0E9TBH2_ANGAN</name>
<accession>A0A0E9TBH2</accession>
<organism evidence="1">
    <name type="scientific">Anguilla anguilla</name>
    <name type="common">European freshwater eel</name>
    <name type="synonym">Muraena anguilla</name>
    <dbReference type="NCBI Taxonomy" id="7936"/>
    <lineage>
        <taxon>Eukaryota</taxon>
        <taxon>Metazoa</taxon>
        <taxon>Chordata</taxon>
        <taxon>Craniata</taxon>
        <taxon>Vertebrata</taxon>
        <taxon>Euteleostomi</taxon>
        <taxon>Actinopterygii</taxon>
        <taxon>Neopterygii</taxon>
        <taxon>Teleostei</taxon>
        <taxon>Anguilliformes</taxon>
        <taxon>Anguillidae</taxon>
        <taxon>Anguilla</taxon>
    </lineage>
</organism>
<proteinExistence type="predicted"/>
<reference evidence="1" key="2">
    <citation type="journal article" date="2015" name="Fish Shellfish Immunol.">
        <title>Early steps in the European eel (Anguilla anguilla)-Vibrio vulnificus interaction in the gills: Role of the RtxA13 toxin.</title>
        <authorList>
            <person name="Callol A."/>
            <person name="Pajuelo D."/>
            <person name="Ebbesson L."/>
            <person name="Teles M."/>
            <person name="MacKenzie S."/>
            <person name="Amaro C."/>
        </authorList>
    </citation>
    <scope>NUCLEOTIDE SEQUENCE</scope>
</reference>
<dbReference type="EMBL" id="GBXM01057626">
    <property type="protein sequence ID" value="JAH50951.1"/>
    <property type="molecule type" value="Transcribed_RNA"/>
</dbReference>
<protein>
    <submittedName>
        <fullName evidence="1">Uncharacterized protein</fullName>
    </submittedName>
</protein>
<sequence>MGMSIVVSHNAGDQR</sequence>